<proteinExistence type="predicted"/>
<accession>A0A6A3GN16</accession>
<dbReference type="Proteomes" id="UP000429607">
    <property type="component" value="Unassembled WGS sequence"/>
</dbReference>
<feature type="non-terminal residue" evidence="2">
    <location>
        <position position="1"/>
    </location>
</feature>
<feature type="compositionally biased region" description="Polar residues" evidence="1">
    <location>
        <begin position="75"/>
        <end position="85"/>
    </location>
</feature>
<reference evidence="4 5" key="1">
    <citation type="submission" date="2018-09" db="EMBL/GenBank/DDBJ databases">
        <title>Genomic investigation of the strawberry pathogen Phytophthora fragariae indicates pathogenicity is determined by transcriptional variation in three key races.</title>
        <authorList>
            <person name="Adams T.M."/>
            <person name="Armitage A.D."/>
            <person name="Sobczyk M.K."/>
            <person name="Bates H.J."/>
            <person name="Dunwell J.M."/>
            <person name="Nellist C.F."/>
            <person name="Harrison R.J."/>
        </authorList>
    </citation>
    <scope>NUCLEOTIDE SEQUENCE [LARGE SCALE GENOMIC DNA]</scope>
    <source>
        <strain evidence="3 4">SCRP249</strain>
        <strain evidence="2 5">SCRP324</strain>
    </source>
</reference>
<sequence length="112" mass="11106">SFLVPNVAGDCRATIGRDCKLNVLANSGALKGSSQGKVASQLASVKTMIKQYTVAAATKFSTGSGNFGVDGLGNSVAQSSSNPGDSTAQTSAQSSTRQSDGNVGDSTAQTSA</sequence>
<evidence type="ECO:0000313" key="3">
    <source>
        <dbReference type="EMBL" id="KAE8958574.1"/>
    </source>
</evidence>
<gene>
    <name evidence="3" type="ORF">PR001_g31007</name>
    <name evidence="2" type="ORF">PR002_g30874</name>
</gene>
<evidence type="ECO:0000313" key="2">
    <source>
        <dbReference type="EMBL" id="KAE8958421.1"/>
    </source>
</evidence>
<evidence type="ECO:0000313" key="4">
    <source>
        <dbReference type="Proteomes" id="UP000429607"/>
    </source>
</evidence>
<feature type="compositionally biased region" description="Polar residues" evidence="1">
    <location>
        <begin position="100"/>
        <end position="112"/>
    </location>
</feature>
<organism evidence="2 5">
    <name type="scientific">Phytophthora rubi</name>
    <dbReference type="NCBI Taxonomy" id="129364"/>
    <lineage>
        <taxon>Eukaryota</taxon>
        <taxon>Sar</taxon>
        <taxon>Stramenopiles</taxon>
        <taxon>Oomycota</taxon>
        <taxon>Peronosporomycetes</taxon>
        <taxon>Peronosporales</taxon>
        <taxon>Peronosporaceae</taxon>
        <taxon>Phytophthora</taxon>
    </lineage>
</organism>
<dbReference type="Proteomes" id="UP000435112">
    <property type="component" value="Unassembled WGS sequence"/>
</dbReference>
<dbReference type="OrthoDB" id="129409at2759"/>
<name>A0A6A3GN16_9STRA</name>
<feature type="compositionally biased region" description="Low complexity" evidence="1">
    <location>
        <begin position="86"/>
        <end position="99"/>
    </location>
</feature>
<dbReference type="EMBL" id="QXFU01007473">
    <property type="protein sequence ID" value="KAE8958421.1"/>
    <property type="molecule type" value="Genomic_DNA"/>
</dbReference>
<dbReference type="AlphaFoldDB" id="A0A6A3GN16"/>
<comment type="caution">
    <text evidence="2">The sequence shown here is derived from an EMBL/GenBank/DDBJ whole genome shotgun (WGS) entry which is preliminary data.</text>
</comment>
<evidence type="ECO:0000256" key="1">
    <source>
        <dbReference type="SAM" id="MobiDB-lite"/>
    </source>
</evidence>
<dbReference type="EMBL" id="QXFV01007534">
    <property type="protein sequence ID" value="KAE8958574.1"/>
    <property type="molecule type" value="Genomic_DNA"/>
</dbReference>
<feature type="region of interest" description="Disordered" evidence="1">
    <location>
        <begin position="71"/>
        <end position="112"/>
    </location>
</feature>
<protein>
    <submittedName>
        <fullName evidence="2">Uncharacterized protein</fullName>
    </submittedName>
</protein>
<evidence type="ECO:0000313" key="5">
    <source>
        <dbReference type="Proteomes" id="UP000435112"/>
    </source>
</evidence>